<gene>
    <name evidence="2" type="ORF">AMTR_s00002p00176350</name>
</gene>
<keyword evidence="3" id="KW-1185">Reference proteome</keyword>
<sequence length="68" mass="7614">MEQGRKGVAALGCRLFWAQTKEEGEWDERWPQVAGKKEIGGTQWGRDGEIAAGKEGGNKERERVVAKR</sequence>
<name>W1NZH3_AMBTC</name>
<organism evidence="2 3">
    <name type="scientific">Amborella trichopoda</name>
    <dbReference type="NCBI Taxonomy" id="13333"/>
    <lineage>
        <taxon>Eukaryota</taxon>
        <taxon>Viridiplantae</taxon>
        <taxon>Streptophyta</taxon>
        <taxon>Embryophyta</taxon>
        <taxon>Tracheophyta</taxon>
        <taxon>Spermatophyta</taxon>
        <taxon>Magnoliopsida</taxon>
        <taxon>Amborellales</taxon>
        <taxon>Amborellaceae</taxon>
        <taxon>Amborella</taxon>
    </lineage>
</organism>
<feature type="region of interest" description="Disordered" evidence="1">
    <location>
        <begin position="37"/>
        <end position="68"/>
    </location>
</feature>
<dbReference type="Proteomes" id="UP000017836">
    <property type="component" value="Unassembled WGS sequence"/>
</dbReference>
<dbReference type="HOGENOM" id="CLU_2797318_0_0_1"/>
<feature type="compositionally biased region" description="Basic and acidic residues" evidence="1">
    <location>
        <begin position="56"/>
        <end position="68"/>
    </location>
</feature>
<accession>W1NZH3</accession>
<evidence type="ECO:0000256" key="1">
    <source>
        <dbReference type="SAM" id="MobiDB-lite"/>
    </source>
</evidence>
<reference evidence="3" key="1">
    <citation type="journal article" date="2013" name="Science">
        <title>The Amborella genome and the evolution of flowering plants.</title>
        <authorList>
            <consortium name="Amborella Genome Project"/>
        </authorList>
    </citation>
    <scope>NUCLEOTIDE SEQUENCE [LARGE SCALE GENOMIC DNA]</scope>
</reference>
<dbReference type="EMBL" id="KI394767">
    <property type="protein sequence ID" value="ERN01073.1"/>
    <property type="molecule type" value="Genomic_DNA"/>
</dbReference>
<dbReference type="Gramene" id="ERN01073">
    <property type="protein sequence ID" value="ERN01073"/>
    <property type="gene ID" value="AMTR_s00002p00176350"/>
</dbReference>
<protein>
    <submittedName>
        <fullName evidence="2">Uncharacterized protein</fullName>
    </submittedName>
</protein>
<proteinExistence type="predicted"/>
<evidence type="ECO:0000313" key="2">
    <source>
        <dbReference type="EMBL" id="ERN01073.1"/>
    </source>
</evidence>
<evidence type="ECO:0000313" key="3">
    <source>
        <dbReference type="Proteomes" id="UP000017836"/>
    </source>
</evidence>
<dbReference type="AlphaFoldDB" id="W1NZH3"/>